<comment type="caution">
    <text evidence="2">The sequence shown here is derived from an EMBL/GenBank/DDBJ whole genome shotgun (WGS) entry which is preliminary data.</text>
</comment>
<keyword evidence="1" id="KW-0732">Signal</keyword>
<evidence type="ECO:0000313" key="3">
    <source>
        <dbReference type="Proteomes" id="UP001419910"/>
    </source>
</evidence>
<dbReference type="PROSITE" id="PS51257">
    <property type="entry name" value="PROKAR_LIPOPROTEIN"/>
    <property type="match status" value="1"/>
</dbReference>
<name>A0ABU9Y6Z2_9SPHN</name>
<organism evidence="2 3">
    <name type="scientific">Sphingomonas oligophenolica</name>
    <dbReference type="NCBI Taxonomy" id="301154"/>
    <lineage>
        <taxon>Bacteria</taxon>
        <taxon>Pseudomonadati</taxon>
        <taxon>Pseudomonadota</taxon>
        <taxon>Alphaproteobacteria</taxon>
        <taxon>Sphingomonadales</taxon>
        <taxon>Sphingomonadaceae</taxon>
        <taxon>Sphingomonas</taxon>
    </lineage>
</organism>
<feature type="signal peptide" evidence="1">
    <location>
        <begin position="1"/>
        <end position="18"/>
    </location>
</feature>
<evidence type="ECO:0008006" key="4">
    <source>
        <dbReference type="Google" id="ProtNLM"/>
    </source>
</evidence>
<dbReference type="RefSeq" id="WP_343892572.1">
    <property type="nucleotide sequence ID" value="NZ_BAAAEH010000060.1"/>
</dbReference>
<reference evidence="2 3" key="1">
    <citation type="submission" date="2024-05" db="EMBL/GenBank/DDBJ databases">
        <authorList>
            <person name="Liu Q."/>
            <person name="Xin Y.-H."/>
        </authorList>
    </citation>
    <scope>NUCLEOTIDE SEQUENCE [LARGE SCALE GENOMIC DNA]</scope>
    <source>
        <strain evidence="2 3">CGMCC 1.10181</strain>
    </source>
</reference>
<dbReference type="Proteomes" id="UP001419910">
    <property type="component" value="Unassembled WGS sequence"/>
</dbReference>
<evidence type="ECO:0000313" key="2">
    <source>
        <dbReference type="EMBL" id="MEN2791575.1"/>
    </source>
</evidence>
<proteinExistence type="predicted"/>
<protein>
    <recommendedName>
        <fullName evidence="4">Lipoprotein</fullName>
    </recommendedName>
</protein>
<gene>
    <name evidence="2" type="ORF">ABC974_18210</name>
</gene>
<accession>A0ABU9Y6Z2</accession>
<keyword evidence="3" id="KW-1185">Reference proteome</keyword>
<evidence type="ECO:0000256" key="1">
    <source>
        <dbReference type="SAM" id="SignalP"/>
    </source>
</evidence>
<sequence>MIRIFVAGLMAGSAIALGGCVPMLAASAAGMAVDGVRGKPVNNEGYGSAAREACTARAQPYGAVHIIDVEHQSSSKIMVWGTVGEGKDRRSFRCAYGTKITAFKLRTIAPSQ</sequence>
<feature type="chain" id="PRO_5045255870" description="Lipoprotein" evidence="1">
    <location>
        <begin position="19"/>
        <end position="112"/>
    </location>
</feature>
<dbReference type="EMBL" id="JBDIME010000018">
    <property type="protein sequence ID" value="MEN2791575.1"/>
    <property type="molecule type" value="Genomic_DNA"/>
</dbReference>